<evidence type="ECO:0000313" key="1">
    <source>
        <dbReference type="EMBL" id="MEW9856674.1"/>
    </source>
</evidence>
<dbReference type="InterPro" id="IPR049805">
    <property type="entry name" value="Lasso_benenodin"/>
</dbReference>
<dbReference type="Pfam" id="PF24178">
    <property type="entry name" value="Subterisin"/>
    <property type="match status" value="1"/>
</dbReference>
<dbReference type="RefSeq" id="WP_367775146.1">
    <property type="nucleotide sequence ID" value="NZ_JBFNXR010000052.1"/>
</dbReference>
<name>A0ABV3RHH7_9SPHN</name>
<protein>
    <submittedName>
        <fullName evidence="1">Benenodin family lasso peptide</fullName>
    </submittedName>
</protein>
<proteinExistence type="predicted"/>
<evidence type="ECO:0000313" key="2">
    <source>
        <dbReference type="Proteomes" id="UP001556118"/>
    </source>
</evidence>
<dbReference type="NCBIfam" id="NF033522">
    <property type="entry name" value="lasso_benenodin"/>
    <property type="match status" value="1"/>
</dbReference>
<comment type="caution">
    <text evidence="1">The sequence shown here is derived from an EMBL/GenBank/DDBJ whole genome shotgun (WGS) entry which is preliminary data.</text>
</comment>
<accession>A0ABV3RHH7</accession>
<sequence length="39" mass="3981">MEREDDLIELGAASIETKGLGPGNTDVGIALQPVGLADD</sequence>
<reference evidence="1 2" key="1">
    <citation type="submission" date="2024-06" db="EMBL/GenBank/DDBJ databases">
        <title>Novosphingobium rhizovicinus M1R2S20.</title>
        <authorList>
            <person name="Sun J.-Q."/>
        </authorList>
    </citation>
    <scope>NUCLEOTIDE SEQUENCE [LARGE SCALE GENOMIC DNA]</scope>
    <source>
        <strain evidence="1 2">M1R2S20</strain>
    </source>
</reference>
<gene>
    <name evidence="1" type="ORF">ABUH87_16170</name>
</gene>
<dbReference type="EMBL" id="JBFNXR010000052">
    <property type="protein sequence ID" value="MEW9856674.1"/>
    <property type="molecule type" value="Genomic_DNA"/>
</dbReference>
<dbReference type="Proteomes" id="UP001556118">
    <property type="component" value="Unassembled WGS sequence"/>
</dbReference>
<organism evidence="1 2">
    <name type="scientific">Novosphingobium rhizovicinum</name>
    <dbReference type="NCBI Taxonomy" id="3228928"/>
    <lineage>
        <taxon>Bacteria</taxon>
        <taxon>Pseudomonadati</taxon>
        <taxon>Pseudomonadota</taxon>
        <taxon>Alphaproteobacteria</taxon>
        <taxon>Sphingomonadales</taxon>
        <taxon>Sphingomonadaceae</taxon>
        <taxon>Novosphingobium</taxon>
    </lineage>
</organism>
<keyword evidence="2" id="KW-1185">Reference proteome</keyword>